<dbReference type="Gene3D" id="3.40.50.300">
    <property type="entry name" value="P-loop containing nucleotide triphosphate hydrolases"/>
    <property type="match status" value="1"/>
</dbReference>
<dbReference type="SUPFAM" id="SSF57903">
    <property type="entry name" value="FYVE/PHD zinc finger"/>
    <property type="match status" value="1"/>
</dbReference>
<dbReference type="GO" id="GO:0005524">
    <property type="term" value="F:ATP binding"/>
    <property type="evidence" value="ECO:0007669"/>
    <property type="project" value="InterPro"/>
</dbReference>
<dbReference type="GO" id="GO:0016787">
    <property type="term" value="F:hydrolase activity"/>
    <property type="evidence" value="ECO:0007669"/>
    <property type="project" value="UniProtKB-KW"/>
</dbReference>
<comment type="subcellular location">
    <subcellularLocation>
        <location evidence="1">Plastid</location>
    </subcellularLocation>
</comment>
<dbReference type="PROSITE" id="PS00518">
    <property type="entry name" value="ZF_RING_1"/>
    <property type="match status" value="1"/>
</dbReference>
<comment type="caution">
    <text evidence="12">The sequence shown here is derived from an EMBL/GenBank/DDBJ whole genome shotgun (WGS) entry which is preliminary data.</text>
</comment>
<evidence type="ECO:0000256" key="7">
    <source>
        <dbReference type="PROSITE-ProRule" id="PRU00175"/>
    </source>
</evidence>
<dbReference type="InterPro" id="IPR027417">
    <property type="entry name" value="P-loop_NTPase"/>
</dbReference>
<dbReference type="GO" id="GO:0009536">
    <property type="term" value="C:plastid"/>
    <property type="evidence" value="ECO:0007669"/>
    <property type="project" value="UniProtKB-SubCell"/>
</dbReference>
<evidence type="ECO:0000259" key="10">
    <source>
        <dbReference type="PROSITE" id="PS51192"/>
    </source>
</evidence>
<dbReference type="Pfam" id="PF21325">
    <property type="entry name" value="SHPRH_helical-1st"/>
    <property type="match status" value="1"/>
</dbReference>
<name>A0A328E4B2_9ASTE</name>
<dbReference type="Pfam" id="PF00271">
    <property type="entry name" value="Helicase_C"/>
    <property type="match status" value="1"/>
</dbReference>
<feature type="domain" description="Helicase C-terminal" evidence="11">
    <location>
        <begin position="1419"/>
        <end position="1589"/>
    </location>
</feature>
<dbReference type="Pfam" id="PF00176">
    <property type="entry name" value="SNF2-rel_dom"/>
    <property type="match status" value="1"/>
</dbReference>
<keyword evidence="4 7" id="KW-0863">Zinc-finger</keyword>
<dbReference type="CDD" id="cd18070">
    <property type="entry name" value="DEXQc_SHPRH"/>
    <property type="match status" value="1"/>
</dbReference>
<feature type="domain" description="Helicase ATP-binding" evidence="10">
    <location>
        <begin position="500"/>
        <end position="653"/>
    </location>
</feature>
<evidence type="ECO:0000256" key="2">
    <source>
        <dbReference type="ARBA" id="ARBA00008438"/>
    </source>
</evidence>
<dbReference type="InterPro" id="IPR001650">
    <property type="entry name" value="Helicase_C-like"/>
</dbReference>
<dbReference type="PROSITE" id="PS50089">
    <property type="entry name" value="ZF_RING_2"/>
    <property type="match status" value="1"/>
</dbReference>
<evidence type="ECO:0000256" key="4">
    <source>
        <dbReference type="ARBA" id="ARBA00022771"/>
    </source>
</evidence>
<dbReference type="InterPro" id="IPR001841">
    <property type="entry name" value="Znf_RING"/>
</dbReference>
<evidence type="ECO:0000256" key="6">
    <source>
        <dbReference type="ARBA" id="ARBA00022833"/>
    </source>
</evidence>
<dbReference type="SMART" id="SM00184">
    <property type="entry name" value="RING"/>
    <property type="match status" value="1"/>
</dbReference>
<dbReference type="PANTHER" id="PTHR45865">
    <property type="entry name" value="E3 UBIQUITIN-PROTEIN LIGASE SHPRH FAMILY MEMBER"/>
    <property type="match status" value="1"/>
</dbReference>
<dbReference type="Gene3D" id="3.40.50.10810">
    <property type="entry name" value="Tandem AAA-ATPase domain"/>
    <property type="match status" value="1"/>
</dbReference>
<dbReference type="InterPro" id="IPR048686">
    <property type="entry name" value="SHPRH_helical_1st"/>
</dbReference>
<feature type="region of interest" description="Disordered" evidence="8">
    <location>
        <begin position="445"/>
        <end position="468"/>
    </location>
</feature>
<feature type="region of interest" description="Disordered" evidence="8">
    <location>
        <begin position="1141"/>
        <end position="1160"/>
    </location>
</feature>
<keyword evidence="13" id="KW-1185">Reference proteome</keyword>
<dbReference type="EMBL" id="NQVE01000035">
    <property type="protein sequence ID" value="RAL52286.1"/>
    <property type="molecule type" value="Genomic_DNA"/>
</dbReference>
<dbReference type="InterPro" id="IPR038718">
    <property type="entry name" value="SNF2-like_sf"/>
</dbReference>
<dbReference type="SMART" id="SM00487">
    <property type="entry name" value="DEXDc"/>
    <property type="match status" value="1"/>
</dbReference>
<dbReference type="InterPro" id="IPR000330">
    <property type="entry name" value="SNF2_N"/>
</dbReference>
<dbReference type="InterPro" id="IPR011011">
    <property type="entry name" value="Znf_FYVE_PHD"/>
</dbReference>
<feature type="domain" description="RING-type" evidence="9">
    <location>
        <begin position="1326"/>
        <end position="1376"/>
    </location>
</feature>
<dbReference type="SUPFAM" id="SSF52540">
    <property type="entry name" value="P-loop containing nucleoside triphosphate hydrolases"/>
    <property type="match status" value="2"/>
</dbReference>
<evidence type="ECO:0000259" key="9">
    <source>
        <dbReference type="PROSITE" id="PS50089"/>
    </source>
</evidence>
<keyword evidence="5" id="KW-0378">Hydrolase</keyword>
<dbReference type="CDD" id="cd15517">
    <property type="entry name" value="PHD_TCF19_like"/>
    <property type="match status" value="1"/>
</dbReference>
<dbReference type="PROSITE" id="PS51192">
    <property type="entry name" value="HELICASE_ATP_BIND_1"/>
    <property type="match status" value="1"/>
</dbReference>
<dbReference type="PROSITE" id="PS51194">
    <property type="entry name" value="HELICASE_CTER"/>
    <property type="match status" value="1"/>
</dbReference>
<feature type="region of interest" description="Disordered" evidence="8">
    <location>
        <begin position="1298"/>
        <end position="1318"/>
    </location>
</feature>
<dbReference type="Pfam" id="PF00628">
    <property type="entry name" value="PHD"/>
    <property type="match status" value="1"/>
</dbReference>
<organism evidence="12 13">
    <name type="scientific">Cuscuta australis</name>
    <dbReference type="NCBI Taxonomy" id="267555"/>
    <lineage>
        <taxon>Eukaryota</taxon>
        <taxon>Viridiplantae</taxon>
        <taxon>Streptophyta</taxon>
        <taxon>Embryophyta</taxon>
        <taxon>Tracheophyta</taxon>
        <taxon>Spermatophyta</taxon>
        <taxon>Magnoliopsida</taxon>
        <taxon>eudicotyledons</taxon>
        <taxon>Gunneridae</taxon>
        <taxon>Pentapetalae</taxon>
        <taxon>asterids</taxon>
        <taxon>lamiids</taxon>
        <taxon>Solanales</taxon>
        <taxon>Convolvulaceae</taxon>
        <taxon>Cuscuteae</taxon>
        <taxon>Cuscuta</taxon>
        <taxon>Cuscuta subgen. Grammica</taxon>
        <taxon>Cuscuta sect. Cleistogrammica</taxon>
    </lineage>
</organism>
<sequence>MGRNKQTRPRRSVGIRGKTTPRSELHDNDHINDGRGEKGNLGVVDDEEPFLVEVDQSNWSSEEHMDISEIVLSDLSIKEEFYGYRLSNHVFEGSGYVLRLRLSGVNQHLSRMKLGHWPVLPAASIVVELLAKHVNDEGKEECLVMVSGNLDGPDEGVSGLAHLASLKFLTLRPAMETTVSEGLSSVRIRVEILRNAFGACESLLDNSRQVWKKSMKSIMAWLRPEVTTSEARYGYSIRRDIDGSSSSSKEHAKLDVASFYEAIKPSKDEPMLDDYLPNLVPELRPYQRRAVYWMLQREKGTYEPSKRNPSVSPLCMPLTLIENSAAVYYNPFSGNVSLHPDTSFSYISGGILAEEMGLGKTVELLACVFAHQVTSTAIGSLSNSAEVQGDMRKDLKRLKRERVECVCGSVSESIRYEGLWVQCDVCDAWQHADCVGYSPQKRKKRMEDFEQDGEDSSGKSQNRAKRKTNEEIVEMDGVYICRACTELIQASEAPVSSGATLIVCPTPILHQWHAEIIRHTKPGSLKTCIYEGARSSTFSEIPTMDINELLSSDIVLTTYDVLKEDLSHDSDRHDGDRRFLRFEKRFRVIPTPLTRILWWRICLDEAQMVESNAAAATEMALRLHTVHRWCITGTPIQRRLDDLYGLLRFLKASPFNVFRWWTDVICDPYERGDEGAMTFTHSFFKPLMWRSSKEHVAEELQLPLQEECISWLSLSPIEKHFYQRQHETCVNDAHVFIQDLKDNIQKKKPQGTEVSDSLSGVIITNMDAAKLFNSLLKLRQACCHPQVGSSGLRSLQQSPMTMEEILLVLVGKTKVEGEEELRKVVVALNGLAGISIIEKDISQAISLYKEALALAEEHSEDFRLDPLLNIHIHHNLAEILPNDSDGLKNVQSDSLMVEGVKDDIQNSSRSESELMVVPNLTIKNLSNSYVAPERLHLKTSCENLKQRYLSVFNSKLYVAQQEFRKSHEQVCNAFTEKKNQHTTWWLEALHHIEQNKDLSTEFIRKTGEAVAGTLNTSASRVASCFHSISAMKYFIQTGLDSLEDSRRILLDRLLDIDQTMGNPRKEDIERVRYCPKCYANCEGPMCVHCELDDLFQRYEARLFRLHKGKHGEGITSAEEAVNLQKKMSALNRFYSTLSKSNKKSTSLTHESEDNGNKRDTRERVLVSKSPSDLEVVLGIIKSNSRGLLDREGMSAATKQLLLLEGMRKEYPQARSLAVAQAQVLHAYDELNMAASRLRLREDDNDKSIDALDIGELVTANAEFSSEKFVALSSLSRVKGQLRYLKGLVQSKQKGESTNDQAAVAIGGSRSSEEEQDENSMRIEDSCPVCHEKLNSQKMVFQCGHLICCRCLFALTEKRSGRLGKPVTSWIMCPTCRRQSDCRNIAYAVDAKPDKTPFAISKNCEASITIHGSYSTKVEAVARRILWINSKNPAAKVLVFSSWNDVLDVLEHAFAANGISHIRMKGGRGAHAAINYFRGHNSNALGMPPETKTVQVLLLLIQHGANGLNLLEAEHVILVEPLLNPAAEAQAISRVHRIGQTKKTLVHRFIVKDTVEESIHRVNKGRMGNSLVSGNRKNKDHSALTLKDIESLLFRAAPPFADPDPSAGSLTHLPPSVAAALAAEKRLAAAAQDDS</sequence>
<dbReference type="InterPro" id="IPR019786">
    <property type="entry name" value="Zinc_finger_PHD-type_CS"/>
</dbReference>
<dbReference type="CDD" id="cd18793">
    <property type="entry name" value="SF2_C_SNF"/>
    <property type="match status" value="1"/>
</dbReference>
<evidence type="ECO:0000259" key="11">
    <source>
        <dbReference type="PROSITE" id="PS51194"/>
    </source>
</evidence>
<dbReference type="SMART" id="SM00490">
    <property type="entry name" value="HELICc"/>
    <property type="match status" value="1"/>
</dbReference>
<dbReference type="InterPro" id="IPR014001">
    <property type="entry name" value="Helicase_ATP-bd"/>
</dbReference>
<dbReference type="SMART" id="SM00249">
    <property type="entry name" value="PHD"/>
    <property type="match status" value="1"/>
</dbReference>
<dbReference type="Proteomes" id="UP000249390">
    <property type="component" value="Unassembled WGS sequence"/>
</dbReference>
<dbReference type="InterPro" id="IPR048695">
    <property type="entry name" value="SHPRH_helical_2nd"/>
</dbReference>
<accession>A0A328E4B2</accession>
<feature type="compositionally biased region" description="Basic and acidic residues" evidence="8">
    <location>
        <begin position="1149"/>
        <end position="1160"/>
    </location>
</feature>
<reference evidence="12 13" key="1">
    <citation type="submission" date="2018-06" db="EMBL/GenBank/DDBJ databases">
        <title>The Genome of Cuscuta australis (Dodder) Provides Insight into the Evolution of Plant Parasitism.</title>
        <authorList>
            <person name="Liu H."/>
        </authorList>
    </citation>
    <scope>NUCLEOTIDE SEQUENCE [LARGE SCALE GENOMIC DNA]</scope>
    <source>
        <strain evidence="13">cv. Yunnan</strain>
        <tissue evidence="12">Vines</tissue>
    </source>
</reference>
<feature type="compositionally biased region" description="Basic residues" evidence="8">
    <location>
        <begin position="1"/>
        <end position="13"/>
    </location>
</feature>
<keyword evidence="3" id="KW-0479">Metal-binding</keyword>
<dbReference type="InterPro" id="IPR019787">
    <property type="entry name" value="Znf_PHD-finger"/>
</dbReference>
<dbReference type="SUPFAM" id="SSF57850">
    <property type="entry name" value="RING/U-box"/>
    <property type="match status" value="1"/>
</dbReference>
<evidence type="ECO:0000313" key="12">
    <source>
        <dbReference type="EMBL" id="RAL52286.1"/>
    </source>
</evidence>
<evidence type="ECO:0000256" key="3">
    <source>
        <dbReference type="ARBA" id="ARBA00022723"/>
    </source>
</evidence>
<evidence type="ECO:0000256" key="5">
    <source>
        <dbReference type="ARBA" id="ARBA00022801"/>
    </source>
</evidence>
<evidence type="ECO:0000256" key="1">
    <source>
        <dbReference type="ARBA" id="ARBA00004474"/>
    </source>
</evidence>
<dbReference type="InterPro" id="IPR017907">
    <property type="entry name" value="Znf_RING_CS"/>
</dbReference>
<protein>
    <recommendedName>
        <fullName evidence="14">RING-type domain-containing protein</fullName>
    </recommendedName>
</protein>
<evidence type="ECO:0000256" key="8">
    <source>
        <dbReference type="SAM" id="MobiDB-lite"/>
    </source>
</evidence>
<dbReference type="InterPro" id="IPR013083">
    <property type="entry name" value="Znf_RING/FYVE/PHD"/>
</dbReference>
<keyword evidence="6" id="KW-0862">Zinc</keyword>
<feature type="region of interest" description="Disordered" evidence="8">
    <location>
        <begin position="1"/>
        <end position="38"/>
    </location>
</feature>
<dbReference type="Gene3D" id="3.30.40.10">
    <property type="entry name" value="Zinc/RING finger domain, C3HC4 (zinc finger)"/>
    <property type="match status" value="2"/>
</dbReference>
<gene>
    <name evidence="12" type="ORF">DM860_016135</name>
</gene>
<feature type="compositionally biased region" description="Basic and acidic residues" evidence="8">
    <location>
        <begin position="21"/>
        <end position="38"/>
    </location>
</feature>
<dbReference type="PROSITE" id="PS01359">
    <property type="entry name" value="ZF_PHD_1"/>
    <property type="match status" value="1"/>
</dbReference>
<dbReference type="GO" id="GO:0008270">
    <property type="term" value="F:zinc ion binding"/>
    <property type="evidence" value="ECO:0007669"/>
    <property type="project" value="UniProtKB-KW"/>
</dbReference>
<dbReference type="InterPro" id="IPR049730">
    <property type="entry name" value="SNF2/RAD54-like_C"/>
</dbReference>
<evidence type="ECO:0008006" key="14">
    <source>
        <dbReference type="Google" id="ProtNLM"/>
    </source>
</evidence>
<dbReference type="PANTHER" id="PTHR45865:SF1">
    <property type="entry name" value="E3 UBIQUITIN-PROTEIN LIGASE SHPRH"/>
    <property type="match status" value="1"/>
</dbReference>
<proteinExistence type="inferred from homology"/>
<comment type="similarity">
    <text evidence="2">Belongs to the SNF2/RAD54 helicase family. RAD16 subfamily.</text>
</comment>
<dbReference type="Pfam" id="PF21324">
    <property type="entry name" value="SHPRH_helical-2nd"/>
    <property type="match status" value="1"/>
</dbReference>
<dbReference type="InterPro" id="IPR001965">
    <property type="entry name" value="Znf_PHD"/>
</dbReference>
<dbReference type="InterPro" id="IPR052583">
    <property type="entry name" value="ATP-helicase/E3_Ub-Ligase"/>
</dbReference>
<evidence type="ECO:0000313" key="13">
    <source>
        <dbReference type="Proteomes" id="UP000249390"/>
    </source>
</evidence>